<dbReference type="Gene3D" id="3.40.50.2300">
    <property type="match status" value="1"/>
</dbReference>
<name>A0A917TQH9_9BACI</name>
<keyword evidence="3" id="KW-0904">Protein phosphatase</keyword>
<evidence type="ECO:0000256" key="2">
    <source>
        <dbReference type="ARBA" id="ARBA00022801"/>
    </source>
</evidence>
<evidence type="ECO:0000313" key="7">
    <source>
        <dbReference type="EMBL" id="GGM32688.1"/>
    </source>
</evidence>
<dbReference type="InterPro" id="IPR036196">
    <property type="entry name" value="Ptyr_pPase_sf"/>
</dbReference>
<comment type="similarity">
    <text evidence="1">Belongs to the low molecular weight phosphotyrosine protein phosphatase family.</text>
</comment>
<evidence type="ECO:0000256" key="5">
    <source>
        <dbReference type="SAM" id="Coils"/>
    </source>
</evidence>
<dbReference type="GO" id="GO:0004725">
    <property type="term" value="F:protein tyrosine phosphatase activity"/>
    <property type="evidence" value="ECO:0007669"/>
    <property type="project" value="InterPro"/>
</dbReference>
<dbReference type="PANTHER" id="PTHR11717:SF31">
    <property type="entry name" value="LOW MOLECULAR WEIGHT PROTEIN-TYROSINE-PHOSPHATASE ETP-RELATED"/>
    <property type="match status" value="1"/>
</dbReference>
<dbReference type="PRINTS" id="PR00719">
    <property type="entry name" value="LMWPTPASE"/>
</dbReference>
<dbReference type="AlphaFoldDB" id="A0A917TQH9"/>
<comment type="caution">
    <text evidence="7">The sequence shown here is derived from an EMBL/GenBank/DDBJ whole genome shotgun (WGS) entry which is preliminary data.</text>
</comment>
<dbReference type="Proteomes" id="UP000618460">
    <property type="component" value="Unassembled WGS sequence"/>
</dbReference>
<dbReference type="OrthoDB" id="9784339at2"/>
<keyword evidence="5" id="KW-0175">Coiled coil</keyword>
<keyword evidence="8" id="KW-1185">Reference proteome</keyword>
<feature type="active site" description="Nucleophile" evidence="4">
    <location>
        <position position="13"/>
    </location>
</feature>
<sequence>MNVLFICTGNTCRSPMAQALLQKKAAVHVQSAGLFATPGSPASPGTEYALKSNDITLNHQSQPVTKELLDWADIILTMTMQHKHALTAQYPEVVEKVYTLKEYTLLDGQSTWEQLKQAYAQLEEKRLTVVTEVDQNQTEQQLRAFLRETQDEIDRLEAELPNYDISDPFGGGQQIYQDTLAEIEKYIDILIEKFENNEK</sequence>
<gene>
    <name evidence="7" type="ORF">GCM10011351_18410</name>
</gene>
<evidence type="ECO:0000313" key="8">
    <source>
        <dbReference type="Proteomes" id="UP000618460"/>
    </source>
</evidence>
<dbReference type="SMART" id="SM00226">
    <property type="entry name" value="LMWPc"/>
    <property type="match status" value="1"/>
</dbReference>
<dbReference type="SUPFAM" id="SSF52788">
    <property type="entry name" value="Phosphotyrosine protein phosphatases I"/>
    <property type="match status" value="1"/>
</dbReference>
<evidence type="ECO:0000256" key="4">
    <source>
        <dbReference type="PIRSR" id="PIRSR617867-1"/>
    </source>
</evidence>
<dbReference type="Pfam" id="PF01451">
    <property type="entry name" value="LMWPc"/>
    <property type="match status" value="1"/>
</dbReference>
<dbReference type="EMBL" id="BMLG01000008">
    <property type="protein sequence ID" value="GGM32688.1"/>
    <property type="molecule type" value="Genomic_DNA"/>
</dbReference>
<dbReference type="InterPro" id="IPR050438">
    <property type="entry name" value="LMW_PTPase"/>
</dbReference>
<feature type="active site" description="Nucleophile" evidence="4">
    <location>
        <position position="7"/>
    </location>
</feature>
<reference evidence="7" key="1">
    <citation type="journal article" date="2014" name="Int. J. Syst. Evol. Microbiol.">
        <title>Complete genome sequence of Corynebacterium casei LMG S-19264T (=DSM 44701T), isolated from a smear-ripened cheese.</title>
        <authorList>
            <consortium name="US DOE Joint Genome Institute (JGI-PGF)"/>
            <person name="Walter F."/>
            <person name="Albersmeier A."/>
            <person name="Kalinowski J."/>
            <person name="Ruckert C."/>
        </authorList>
    </citation>
    <scope>NUCLEOTIDE SEQUENCE</scope>
    <source>
        <strain evidence="7">CGMCC 1.6333</strain>
    </source>
</reference>
<evidence type="ECO:0000256" key="1">
    <source>
        <dbReference type="ARBA" id="ARBA00011063"/>
    </source>
</evidence>
<dbReference type="PANTHER" id="PTHR11717">
    <property type="entry name" value="LOW MOLECULAR WEIGHT PROTEIN TYROSINE PHOSPHATASE"/>
    <property type="match status" value="1"/>
</dbReference>
<feature type="domain" description="Phosphotyrosine protein phosphatase I" evidence="6">
    <location>
        <begin position="1"/>
        <end position="193"/>
    </location>
</feature>
<keyword evidence="2" id="KW-0378">Hydrolase</keyword>
<dbReference type="InterPro" id="IPR017867">
    <property type="entry name" value="Tyr_phospatase_low_mol_wt"/>
</dbReference>
<organism evidence="7 8">
    <name type="scientific">Paraliobacillus quinghaiensis</name>
    <dbReference type="NCBI Taxonomy" id="470815"/>
    <lineage>
        <taxon>Bacteria</taxon>
        <taxon>Bacillati</taxon>
        <taxon>Bacillota</taxon>
        <taxon>Bacilli</taxon>
        <taxon>Bacillales</taxon>
        <taxon>Bacillaceae</taxon>
        <taxon>Paraliobacillus</taxon>
    </lineage>
</organism>
<evidence type="ECO:0000259" key="6">
    <source>
        <dbReference type="SMART" id="SM00226"/>
    </source>
</evidence>
<reference evidence="7" key="2">
    <citation type="submission" date="2020-09" db="EMBL/GenBank/DDBJ databases">
        <authorList>
            <person name="Sun Q."/>
            <person name="Zhou Y."/>
        </authorList>
    </citation>
    <scope>NUCLEOTIDE SEQUENCE</scope>
    <source>
        <strain evidence="7">CGMCC 1.6333</strain>
    </source>
</reference>
<protein>
    <submittedName>
        <fullName evidence="7">Protein-tyrosine-phosphatase</fullName>
    </submittedName>
</protein>
<dbReference type="InterPro" id="IPR023485">
    <property type="entry name" value="Ptyr_pPase"/>
</dbReference>
<feature type="coiled-coil region" evidence="5">
    <location>
        <begin position="139"/>
        <end position="166"/>
    </location>
</feature>
<accession>A0A917TQH9</accession>
<evidence type="ECO:0000256" key="3">
    <source>
        <dbReference type="ARBA" id="ARBA00022912"/>
    </source>
</evidence>
<proteinExistence type="inferred from homology"/>
<dbReference type="RefSeq" id="WP_117154873.1">
    <property type="nucleotide sequence ID" value="NZ_BMLG01000008.1"/>
</dbReference>
<dbReference type="CDD" id="cd16344">
    <property type="entry name" value="LMWPAP"/>
    <property type="match status" value="1"/>
</dbReference>